<evidence type="ECO:0000256" key="4">
    <source>
        <dbReference type="ARBA" id="ARBA00022553"/>
    </source>
</evidence>
<evidence type="ECO:0000256" key="2">
    <source>
        <dbReference type="ARBA" id="ARBA00001947"/>
    </source>
</evidence>
<dbReference type="Proteomes" id="UP000633814">
    <property type="component" value="Unassembled WGS sequence"/>
</dbReference>
<sequence length="430" mass="46554">MRALLLLPVIAFASTAASAAPKNIIYMIGDGMGPAYLTAYRYYQHEGEHPVANTIFDDLLKGTASTSPDDDTLVTDSAAAATALATGVKSYNGAISVNRQHIPIGTMMQLAKHQGKANGVVASSQVNHATPASFLAHNISRQNYNQIADMYFDYRINGKPVADVILGGGTQFFIREDRHLVNEFKNEGYQYIDNWQQLDSLTRAPALALMADVALPAALNATEPRQLETLTSKALQLLSPAEKGFMLMVEGSQIDWCGHDNDIACAMAEMDDFANAIAVAKAYVDANPDTLLIITADHETGGMSLGAAGKYLWLPEVIKGVSATGRKIADELNAAPDDNTALARWLALTKIQLTKEEQQQLLAARGKEQKALREVAVKLVAQYSYTGWTTGAHTAVDVPVMAYGKNSEDFHGFMDNTDIAKQLIKYISSH</sequence>
<evidence type="ECO:0000256" key="10">
    <source>
        <dbReference type="SAM" id="SignalP"/>
    </source>
</evidence>
<dbReference type="Pfam" id="PF00245">
    <property type="entry name" value="Alk_phosphatase"/>
    <property type="match status" value="1"/>
</dbReference>
<dbReference type="PANTHER" id="PTHR11596">
    <property type="entry name" value="ALKALINE PHOSPHATASE"/>
    <property type="match status" value="1"/>
</dbReference>
<evidence type="ECO:0000256" key="9">
    <source>
        <dbReference type="RuleBase" id="RU003946"/>
    </source>
</evidence>
<feature type="signal peptide" evidence="10">
    <location>
        <begin position="1"/>
        <end position="19"/>
    </location>
</feature>
<dbReference type="Gene3D" id="1.10.60.40">
    <property type="match status" value="1"/>
</dbReference>
<keyword evidence="10" id="KW-0732">Signal</keyword>
<gene>
    <name evidence="11" type="ORF">JAO78_003135</name>
</gene>
<evidence type="ECO:0000256" key="8">
    <source>
        <dbReference type="ARBA" id="ARBA00022842"/>
    </source>
</evidence>
<keyword evidence="7" id="KW-0862">Zinc</keyword>
<feature type="chain" id="PRO_5047331276" evidence="10">
    <location>
        <begin position="20"/>
        <end position="430"/>
    </location>
</feature>
<dbReference type="GO" id="GO:0004035">
    <property type="term" value="F:alkaline phosphatase activity"/>
    <property type="evidence" value="ECO:0007669"/>
    <property type="project" value="UniProtKB-EC"/>
</dbReference>
<dbReference type="SMART" id="SM00098">
    <property type="entry name" value="alkPPc"/>
    <property type="match status" value="1"/>
</dbReference>
<dbReference type="InterPro" id="IPR018299">
    <property type="entry name" value="Alkaline_phosphatase_AS"/>
</dbReference>
<reference evidence="11 12" key="1">
    <citation type="submission" date="2021-10" db="EMBL/GenBank/DDBJ databases">
        <title>Alishewanella koreense sp. nov. isolated from seawater of southwestern coast in South Korea and the proposal for the reclassification of Rheinheimera perlucida and Rheinheimera tuosuensis as Arsukibacterium perlucida and Arsukibacterium tuosuensis.</title>
        <authorList>
            <person name="Kim K.H."/>
            <person name="Ruan W."/>
            <person name="Kim K.R."/>
            <person name="Baek J.H."/>
            <person name="Jeon C.O."/>
        </authorList>
    </citation>
    <scope>NUCLEOTIDE SEQUENCE [LARGE SCALE GENOMIC DNA]</scope>
    <source>
        <strain evidence="11 12">16-MA</strain>
    </source>
</reference>
<evidence type="ECO:0000256" key="7">
    <source>
        <dbReference type="ARBA" id="ARBA00022833"/>
    </source>
</evidence>
<evidence type="ECO:0000256" key="3">
    <source>
        <dbReference type="ARBA" id="ARBA00005984"/>
    </source>
</evidence>
<evidence type="ECO:0000256" key="6">
    <source>
        <dbReference type="ARBA" id="ARBA00022801"/>
    </source>
</evidence>
<keyword evidence="5" id="KW-0479">Metal-binding</keyword>
<organism evidence="11 12">
    <name type="scientific">Alishewanella maricola</name>
    <dbReference type="NCBI Taxonomy" id="2795740"/>
    <lineage>
        <taxon>Bacteria</taxon>
        <taxon>Pseudomonadati</taxon>
        <taxon>Pseudomonadota</taxon>
        <taxon>Gammaproteobacteria</taxon>
        <taxon>Alteromonadales</taxon>
        <taxon>Alteromonadaceae</taxon>
        <taxon>Alishewanella</taxon>
    </lineage>
</organism>
<dbReference type="RefSeq" id="WP_226749884.1">
    <property type="nucleotide sequence ID" value="NZ_JAEINI020000001.1"/>
</dbReference>
<keyword evidence="6 11" id="KW-0378">Hydrolase</keyword>
<comment type="cofactor">
    <cofactor evidence="1">
        <name>Mg(2+)</name>
        <dbReference type="ChEBI" id="CHEBI:18420"/>
    </cofactor>
</comment>
<dbReference type="InterPro" id="IPR001952">
    <property type="entry name" value="Alkaline_phosphatase"/>
</dbReference>
<comment type="similarity">
    <text evidence="3 9">Belongs to the alkaline phosphatase family.</text>
</comment>
<dbReference type="SUPFAM" id="SSF53649">
    <property type="entry name" value="Alkaline phosphatase-like"/>
    <property type="match status" value="1"/>
</dbReference>
<dbReference type="PANTHER" id="PTHR11596:SF5">
    <property type="entry name" value="ALKALINE PHOSPHATASE"/>
    <property type="match status" value="1"/>
</dbReference>
<comment type="cofactor">
    <cofactor evidence="2">
        <name>Zn(2+)</name>
        <dbReference type="ChEBI" id="CHEBI:29105"/>
    </cofactor>
</comment>
<dbReference type="EC" id="3.1.3.1" evidence="11"/>
<dbReference type="CDD" id="cd16012">
    <property type="entry name" value="ALP"/>
    <property type="match status" value="1"/>
</dbReference>
<evidence type="ECO:0000313" key="12">
    <source>
        <dbReference type="Proteomes" id="UP000633814"/>
    </source>
</evidence>
<evidence type="ECO:0000256" key="1">
    <source>
        <dbReference type="ARBA" id="ARBA00001946"/>
    </source>
</evidence>
<comment type="caution">
    <text evidence="11">The sequence shown here is derived from an EMBL/GenBank/DDBJ whole genome shotgun (WGS) entry which is preliminary data.</text>
</comment>
<dbReference type="EMBL" id="JAEINI020000001">
    <property type="protein sequence ID" value="MCB5225805.1"/>
    <property type="molecule type" value="Genomic_DNA"/>
</dbReference>
<dbReference type="PROSITE" id="PS00123">
    <property type="entry name" value="ALKALINE_PHOSPHATASE"/>
    <property type="match status" value="1"/>
</dbReference>
<evidence type="ECO:0000313" key="11">
    <source>
        <dbReference type="EMBL" id="MCB5225805.1"/>
    </source>
</evidence>
<proteinExistence type="inferred from homology"/>
<dbReference type="PRINTS" id="PR00113">
    <property type="entry name" value="ALKPHPHTASE"/>
</dbReference>
<keyword evidence="8" id="KW-0460">Magnesium</keyword>
<dbReference type="InterPro" id="IPR017850">
    <property type="entry name" value="Alkaline_phosphatase_core_sf"/>
</dbReference>
<protein>
    <submittedName>
        <fullName evidence="11">Alkaline phosphatase</fullName>
        <ecNumber evidence="11">3.1.3.1</ecNumber>
    </submittedName>
</protein>
<keyword evidence="12" id="KW-1185">Reference proteome</keyword>
<keyword evidence="4" id="KW-0597">Phosphoprotein</keyword>
<name>A0ABS8C0H5_9ALTE</name>
<dbReference type="Gene3D" id="3.40.720.10">
    <property type="entry name" value="Alkaline Phosphatase, subunit A"/>
    <property type="match status" value="1"/>
</dbReference>
<accession>A0ABS8C0H5</accession>
<evidence type="ECO:0000256" key="5">
    <source>
        <dbReference type="ARBA" id="ARBA00022723"/>
    </source>
</evidence>